<keyword evidence="1" id="KW-1133">Transmembrane helix</keyword>
<accession>A0A3B4AWV0</accession>
<dbReference type="InterPro" id="IPR016187">
    <property type="entry name" value="CTDL_fold"/>
</dbReference>
<dbReference type="PANTHER" id="PTHR22801:SF63">
    <property type="entry name" value="C-TYPE LECTIN DOMAIN-CONTAINING PROTEIN"/>
    <property type="match status" value="1"/>
</dbReference>
<keyword evidence="4" id="KW-1185">Reference proteome</keyword>
<keyword evidence="1" id="KW-0812">Transmembrane</keyword>
<dbReference type="Proteomes" id="UP000261520">
    <property type="component" value="Unplaced"/>
</dbReference>
<dbReference type="Gene3D" id="3.10.100.10">
    <property type="entry name" value="Mannose-Binding Protein A, subunit A"/>
    <property type="match status" value="1"/>
</dbReference>
<sequence length="186" mass="21694">MVYSFLFEQKADLVFSSTLIALTFTRIIIYSLLLMKYMLVILTVLNMSHQNVSEEREELHKMYSRNVCNVRMLLPHPNRPWSYFVSSTHVCNLASLICLHLQSSKCSEQVCSTHDDKWIGLSDRKTEGVWKWVDGSPLTIRFIFWRSGEPNDAWGEEDCVGIMGEHKYWNDMPCFEKIGCLCELKL</sequence>
<dbReference type="PANTHER" id="PTHR22801">
    <property type="entry name" value="LITHOSTATHINE"/>
    <property type="match status" value="1"/>
</dbReference>
<keyword evidence="1" id="KW-0472">Membrane</keyword>
<evidence type="ECO:0000313" key="3">
    <source>
        <dbReference type="Ensembl" id="ENSPMGP00000021618.1"/>
    </source>
</evidence>
<evidence type="ECO:0000259" key="2">
    <source>
        <dbReference type="PROSITE" id="PS50041"/>
    </source>
</evidence>
<name>A0A3B4AWV0_9GOBI</name>
<dbReference type="SMART" id="SM00034">
    <property type="entry name" value="CLECT"/>
    <property type="match status" value="1"/>
</dbReference>
<evidence type="ECO:0000256" key="1">
    <source>
        <dbReference type="SAM" id="Phobius"/>
    </source>
</evidence>
<dbReference type="InterPro" id="IPR050801">
    <property type="entry name" value="Ca-Dep_Lectins_ImmuneDev"/>
</dbReference>
<proteinExistence type="predicted"/>
<dbReference type="Pfam" id="PF00059">
    <property type="entry name" value="Lectin_C"/>
    <property type="match status" value="1"/>
</dbReference>
<evidence type="ECO:0000313" key="4">
    <source>
        <dbReference type="Proteomes" id="UP000261520"/>
    </source>
</evidence>
<feature type="transmembrane region" description="Helical" evidence="1">
    <location>
        <begin position="20"/>
        <end position="45"/>
    </location>
</feature>
<protein>
    <recommendedName>
        <fullName evidence="2">C-type lectin domain-containing protein</fullName>
    </recommendedName>
</protein>
<reference evidence="3" key="2">
    <citation type="submission" date="2025-09" db="UniProtKB">
        <authorList>
            <consortium name="Ensembl"/>
        </authorList>
    </citation>
    <scope>IDENTIFICATION</scope>
</reference>
<reference evidence="3" key="1">
    <citation type="submission" date="2025-08" db="UniProtKB">
        <authorList>
            <consortium name="Ensembl"/>
        </authorList>
    </citation>
    <scope>IDENTIFICATION</scope>
</reference>
<dbReference type="InterPro" id="IPR001304">
    <property type="entry name" value="C-type_lectin-like"/>
</dbReference>
<dbReference type="Ensembl" id="ENSPMGT00000023027.1">
    <property type="protein sequence ID" value="ENSPMGP00000021618.1"/>
    <property type="gene ID" value="ENSPMGG00000017493.1"/>
</dbReference>
<organism evidence="3 4">
    <name type="scientific">Periophthalmus magnuspinnatus</name>
    <dbReference type="NCBI Taxonomy" id="409849"/>
    <lineage>
        <taxon>Eukaryota</taxon>
        <taxon>Metazoa</taxon>
        <taxon>Chordata</taxon>
        <taxon>Craniata</taxon>
        <taxon>Vertebrata</taxon>
        <taxon>Euteleostomi</taxon>
        <taxon>Actinopterygii</taxon>
        <taxon>Neopterygii</taxon>
        <taxon>Teleostei</taxon>
        <taxon>Neoteleostei</taxon>
        <taxon>Acanthomorphata</taxon>
        <taxon>Gobiaria</taxon>
        <taxon>Gobiiformes</taxon>
        <taxon>Gobioidei</taxon>
        <taxon>Gobiidae</taxon>
        <taxon>Oxudercinae</taxon>
        <taxon>Periophthalmus</taxon>
    </lineage>
</organism>
<dbReference type="STRING" id="409849.ENSPMGP00000021618"/>
<feature type="domain" description="C-type lectin" evidence="2">
    <location>
        <begin position="118"/>
        <end position="183"/>
    </location>
</feature>
<dbReference type="InterPro" id="IPR016186">
    <property type="entry name" value="C-type_lectin-like/link_sf"/>
</dbReference>
<dbReference type="SUPFAM" id="SSF56436">
    <property type="entry name" value="C-type lectin-like"/>
    <property type="match status" value="1"/>
</dbReference>
<dbReference type="AlphaFoldDB" id="A0A3B4AWV0"/>
<dbReference type="PROSITE" id="PS50041">
    <property type="entry name" value="C_TYPE_LECTIN_2"/>
    <property type="match status" value="1"/>
</dbReference>